<dbReference type="InterPro" id="IPR001525">
    <property type="entry name" value="C5_MeTfrase"/>
</dbReference>
<feature type="active site" evidence="5">
    <location>
        <position position="70"/>
    </location>
</feature>
<sequence>MTKMVGLFAGPGGLCYGGELIGVKSVGIEWDANACATRRAAGLETVQGDVREYGPSSFTDCDTLTAGPPCQTFTTTGTGTGREQLSLVLAYLDLMALGCDVSDDLKKLKDERTGLVLEPLRWALEAHGRRTPYRTIVLEQVPAVLPVWEAMAKVLTDLGYSVATGVLRTERYGVPQTRKRAVLVASLDRVAQLPEATHLPYAKNGINDCVTMDEVLDRPEPFTVISNYGTGGDASKRGQRTSDEPAFTVTGKVSRNRVVALDGTELPRFTHAEAGALQSFPHSYPWSGKDIPQQIGNAVPPLFAAAVLRSALGL</sequence>
<dbReference type="EMBL" id="KP876465">
    <property type="protein sequence ID" value="AKA61708.1"/>
    <property type="molecule type" value="Genomic_DNA"/>
</dbReference>
<name>A0A0E3JQF0_9CAUD</name>
<evidence type="ECO:0000313" key="7">
    <source>
        <dbReference type="Proteomes" id="UP000033007"/>
    </source>
</evidence>
<gene>
    <name evidence="6" type="ORF">SEA_YDN12_41</name>
</gene>
<keyword evidence="7" id="KW-1185">Reference proteome</keyword>
<dbReference type="GO" id="GO:0003677">
    <property type="term" value="F:DNA binding"/>
    <property type="evidence" value="ECO:0007669"/>
    <property type="project" value="TreeGrafter"/>
</dbReference>
<dbReference type="OrthoDB" id="20857at10239"/>
<dbReference type="PANTHER" id="PTHR10629">
    <property type="entry name" value="CYTOSINE-SPECIFIC METHYLTRANSFERASE"/>
    <property type="match status" value="1"/>
</dbReference>
<dbReference type="KEGG" id="vg:26641669"/>
<evidence type="ECO:0000256" key="2">
    <source>
        <dbReference type="ARBA" id="ARBA00022603"/>
    </source>
</evidence>
<dbReference type="Gene3D" id="3.90.120.10">
    <property type="entry name" value="DNA Methylase, subunit A, domain 2"/>
    <property type="match status" value="1"/>
</dbReference>
<dbReference type="SUPFAM" id="SSF53335">
    <property type="entry name" value="S-adenosyl-L-methionine-dependent methyltransferases"/>
    <property type="match status" value="1"/>
</dbReference>
<proteinExistence type="inferred from homology"/>
<keyword evidence="2 5" id="KW-0489">Methyltransferase</keyword>
<dbReference type="GeneID" id="26641669"/>
<dbReference type="EC" id="2.1.1.37" evidence="1"/>
<evidence type="ECO:0000313" key="6">
    <source>
        <dbReference type="EMBL" id="AKA61708.1"/>
    </source>
</evidence>
<dbReference type="GO" id="GO:0044027">
    <property type="term" value="P:negative regulation of gene expression via chromosomal CpG island methylation"/>
    <property type="evidence" value="ECO:0007669"/>
    <property type="project" value="TreeGrafter"/>
</dbReference>
<evidence type="ECO:0000256" key="1">
    <source>
        <dbReference type="ARBA" id="ARBA00011975"/>
    </source>
</evidence>
<keyword evidence="4 5" id="KW-0949">S-adenosyl-L-methionine</keyword>
<dbReference type="Proteomes" id="UP000033007">
    <property type="component" value="Segment"/>
</dbReference>
<dbReference type="Pfam" id="PF00145">
    <property type="entry name" value="DNA_methylase"/>
    <property type="match status" value="2"/>
</dbReference>
<protein>
    <recommendedName>
        <fullName evidence="1">DNA (cytosine-5-)-methyltransferase</fullName>
        <ecNumber evidence="1">2.1.1.37</ecNumber>
    </recommendedName>
</protein>
<dbReference type="GO" id="GO:0032259">
    <property type="term" value="P:methylation"/>
    <property type="evidence" value="ECO:0007669"/>
    <property type="project" value="UniProtKB-KW"/>
</dbReference>
<evidence type="ECO:0000256" key="4">
    <source>
        <dbReference type="ARBA" id="ARBA00022691"/>
    </source>
</evidence>
<organism evidence="6 7">
    <name type="scientific">Streptomyces phage YDN12</name>
    <dbReference type="NCBI Taxonomy" id="1636183"/>
    <lineage>
        <taxon>Viruses</taxon>
        <taxon>Duplodnaviria</taxon>
        <taxon>Heunggongvirae</taxon>
        <taxon>Uroviricota</taxon>
        <taxon>Caudoviricetes</taxon>
        <taxon>Woodruffvirus</taxon>
        <taxon>Woodruffvirus YDN12</taxon>
    </lineage>
</organism>
<dbReference type="PRINTS" id="PR00105">
    <property type="entry name" value="C5METTRFRASE"/>
</dbReference>
<comment type="similarity">
    <text evidence="5">Belongs to the class I-like SAM-binding methyltransferase superfamily. C5-methyltransferase family.</text>
</comment>
<dbReference type="Gene3D" id="3.40.50.150">
    <property type="entry name" value="Vaccinia Virus protein VP39"/>
    <property type="match status" value="1"/>
</dbReference>
<reference evidence="6 7" key="1">
    <citation type="submission" date="2015-03" db="EMBL/GenBank/DDBJ databases">
        <authorList>
            <person name="Djamen P.Y."/>
            <person name="Nguyen L."/>
            <person name="Gibbs Z.A."/>
            <person name="Donegan-Quick R."/>
            <person name="Visi D.K."/>
            <person name="Allen M.S."/>
            <person name="Hughes L.E."/>
            <person name="Bradley K.W."/>
            <person name="Asai D.J."/>
            <person name="Bowman C.A."/>
            <person name="Russell D.A."/>
            <person name="Pope W.H."/>
            <person name="Jacobs-Sera D."/>
            <person name="Hendrix R.W."/>
            <person name="Hatfull G.F."/>
        </authorList>
    </citation>
    <scope>NUCLEOTIDE SEQUENCE [LARGE SCALE GENOMIC DNA]</scope>
</reference>
<dbReference type="InterPro" id="IPR050390">
    <property type="entry name" value="C5-Methyltransferase"/>
</dbReference>
<evidence type="ECO:0000256" key="3">
    <source>
        <dbReference type="ARBA" id="ARBA00022679"/>
    </source>
</evidence>
<accession>A0A0E3JQF0</accession>
<dbReference type="GO" id="GO:0003886">
    <property type="term" value="F:DNA (cytosine-5-)-methyltransferase activity"/>
    <property type="evidence" value="ECO:0007669"/>
    <property type="project" value="UniProtKB-EC"/>
</dbReference>
<evidence type="ECO:0000256" key="5">
    <source>
        <dbReference type="PROSITE-ProRule" id="PRU01016"/>
    </source>
</evidence>
<dbReference type="PROSITE" id="PS51679">
    <property type="entry name" value="SAM_MT_C5"/>
    <property type="match status" value="1"/>
</dbReference>
<dbReference type="PANTHER" id="PTHR10629:SF52">
    <property type="entry name" value="DNA (CYTOSINE-5)-METHYLTRANSFERASE 1"/>
    <property type="match status" value="1"/>
</dbReference>
<keyword evidence="3 5" id="KW-0808">Transferase</keyword>
<dbReference type="RefSeq" id="YP_009215343.1">
    <property type="nucleotide sequence ID" value="NC_028974.1"/>
</dbReference>
<dbReference type="InterPro" id="IPR029063">
    <property type="entry name" value="SAM-dependent_MTases_sf"/>
</dbReference>